<reference evidence="1" key="1">
    <citation type="submission" date="2023-04" db="EMBL/GenBank/DDBJ databases">
        <title>Draft Genome sequencing of Naganishia species isolated from polar environments using Oxford Nanopore Technology.</title>
        <authorList>
            <person name="Leo P."/>
            <person name="Venkateswaran K."/>
        </authorList>
    </citation>
    <scope>NUCLEOTIDE SEQUENCE</scope>
    <source>
        <strain evidence="1">MNA-CCFEE 5425</strain>
    </source>
</reference>
<gene>
    <name evidence="1" type="ORF">QFC22_006646</name>
</gene>
<dbReference type="EMBL" id="JASBWU010000034">
    <property type="protein sequence ID" value="KAJ9111001.1"/>
    <property type="molecule type" value="Genomic_DNA"/>
</dbReference>
<accession>A0ACC2WIT4</accession>
<dbReference type="Proteomes" id="UP001243375">
    <property type="component" value="Unassembled WGS sequence"/>
</dbReference>
<protein>
    <submittedName>
        <fullName evidence="1">Uncharacterized protein</fullName>
    </submittedName>
</protein>
<sequence>MPVVAHHAVCPECHELASDDSPQIRTRETDARIVTQQSDGQLGPQESGSIVVNETAGDSDEKAESRPGTTELPPVASHLVPIDPRPLHQSHAVQSFDERGEESSTPSLEGETGTFNLTPRVSCIPGTPPTPNLLQTGCEEAHINVCKVAARPFSHSTEPRAAKANLRDRNERYEQDSMRYQDESDDDDNDDEMPDEGQDVVPNPILEVGRRRVPSVGRGCLFPGSLFRGKQTSGRSSYDVEVRILDVSFPTSTISGYLSISHLTETHPRLTTFFSGEIIGSTHGFLTGPAFYSAQATEPDDMRHWSRFEHFQKVKGDLKRPGLTMHDEASASASGVDEEKPFCFMRWKERFLVPDHKVRDISGASFAGA</sequence>
<organism evidence="1 2">
    <name type="scientific">Naganishia vaughanmartiniae</name>
    <dbReference type="NCBI Taxonomy" id="1424756"/>
    <lineage>
        <taxon>Eukaryota</taxon>
        <taxon>Fungi</taxon>
        <taxon>Dikarya</taxon>
        <taxon>Basidiomycota</taxon>
        <taxon>Agaricomycotina</taxon>
        <taxon>Tremellomycetes</taxon>
        <taxon>Filobasidiales</taxon>
        <taxon>Filobasidiaceae</taxon>
        <taxon>Naganishia</taxon>
    </lineage>
</organism>
<evidence type="ECO:0000313" key="2">
    <source>
        <dbReference type="Proteomes" id="UP001243375"/>
    </source>
</evidence>
<keyword evidence="2" id="KW-1185">Reference proteome</keyword>
<proteinExistence type="predicted"/>
<name>A0ACC2WIT4_9TREE</name>
<evidence type="ECO:0000313" key="1">
    <source>
        <dbReference type="EMBL" id="KAJ9111001.1"/>
    </source>
</evidence>
<comment type="caution">
    <text evidence="1">The sequence shown here is derived from an EMBL/GenBank/DDBJ whole genome shotgun (WGS) entry which is preliminary data.</text>
</comment>